<dbReference type="RefSeq" id="WP_046109425.1">
    <property type="nucleotide sequence ID" value="NZ_JZEX01000124.1"/>
</dbReference>
<protein>
    <submittedName>
        <fullName evidence="1">Uncharacterized protein</fullName>
    </submittedName>
</protein>
<name>A0A0F5FQE2_9HYPH</name>
<dbReference type="STRING" id="443610.VE25_14905"/>
<accession>A0A0F5FQE2</accession>
<dbReference type="OrthoDB" id="37876at45401"/>
<dbReference type="PATRIC" id="fig|443610.3.peg.1250"/>
<dbReference type="EMBL" id="JZEX01000124">
    <property type="protein sequence ID" value="KKB11066.1"/>
    <property type="molecule type" value="Genomic_DNA"/>
</dbReference>
<reference evidence="1 2" key="1">
    <citation type="submission" date="2015-03" db="EMBL/GenBank/DDBJ databases">
        <authorList>
            <person name="Hassan Y.I."/>
            <person name="Lepp D."/>
            <person name="Li X.-Z."/>
            <person name="Zhou T."/>
        </authorList>
    </citation>
    <scope>NUCLEOTIDE SEQUENCE [LARGE SCALE GENOMIC DNA]</scope>
    <source>
        <strain evidence="1 2">BD-c194</strain>
    </source>
</reference>
<sequence>MPTVPTLEEIEATVLRMEAKWVGSAHFAAYRDLCRRFEADLADPRDLALAKSAALMLIKELEGRDS</sequence>
<dbReference type="AlphaFoldDB" id="A0A0F5FQE2"/>
<evidence type="ECO:0000313" key="1">
    <source>
        <dbReference type="EMBL" id="KKB11066.1"/>
    </source>
</evidence>
<comment type="caution">
    <text evidence="1">The sequence shown here is derived from an EMBL/GenBank/DDBJ whole genome shotgun (WGS) entry which is preliminary data.</text>
</comment>
<proteinExistence type="predicted"/>
<evidence type="ECO:0000313" key="2">
    <source>
        <dbReference type="Proteomes" id="UP000033632"/>
    </source>
</evidence>
<dbReference type="Proteomes" id="UP000033632">
    <property type="component" value="Unassembled WGS sequence"/>
</dbReference>
<keyword evidence="2" id="KW-1185">Reference proteome</keyword>
<organism evidence="1 2">
    <name type="scientific">Devosia geojensis</name>
    <dbReference type="NCBI Taxonomy" id="443610"/>
    <lineage>
        <taxon>Bacteria</taxon>
        <taxon>Pseudomonadati</taxon>
        <taxon>Pseudomonadota</taxon>
        <taxon>Alphaproteobacteria</taxon>
        <taxon>Hyphomicrobiales</taxon>
        <taxon>Devosiaceae</taxon>
        <taxon>Devosia</taxon>
    </lineage>
</organism>
<gene>
    <name evidence="1" type="ORF">VE25_14905</name>
</gene>